<organism evidence="3 4">
    <name type="scientific">Chondrus crispus</name>
    <name type="common">Carrageen Irish moss</name>
    <name type="synonym">Polymorpha crispa</name>
    <dbReference type="NCBI Taxonomy" id="2769"/>
    <lineage>
        <taxon>Eukaryota</taxon>
        <taxon>Rhodophyta</taxon>
        <taxon>Florideophyceae</taxon>
        <taxon>Rhodymeniophycidae</taxon>
        <taxon>Gigartinales</taxon>
        <taxon>Gigartinaceae</taxon>
        <taxon>Chondrus</taxon>
    </lineage>
</organism>
<dbReference type="Gramene" id="CDF36982">
    <property type="protein sequence ID" value="CDF36982"/>
    <property type="gene ID" value="CHC_T00004972001"/>
</dbReference>
<evidence type="ECO:0000313" key="3">
    <source>
        <dbReference type="EMBL" id="CDF36982.1"/>
    </source>
</evidence>
<dbReference type="AlphaFoldDB" id="R7QER7"/>
<dbReference type="InterPro" id="IPR043127">
    <property type="entry name" value="Sec-1-like_dom3a"/>
</dbReference>
<dbReference type="EMBL" id="HG001808">
    <property type="protein sequence ID" value="CDF36982.1"/>
    <property type="molecule type" value="Genomic_DNA"/>
</dbReference>
<dbReference type="SUPFAM" id="SSF56815">
    <property type="entry name" value="Sec1/munc18-like (SM) proteins"/>
    <property type="match status" value="1"/>
</dbReference>
<dbReference type="STRING" id="2769.R7QER7"/>
<evidence type="ECO:0000256" key="2">
    <source>
        <dbReference type="SAM" id="MobiDB-lite"/>
    </source>
</evidence>
<evidence type="ECO:0000256" key="1">
    <source>
        <dbReference type="ARBA" id="ARBA00009884"/>
    </source>
</evidence>
<dbReference type="Pfam" id="PF00995">
    <property type="entry name" value="Sec1"/>
    <property type="match status" value="1"/>
</dbReference>
<keyword evidence="4" id="KW-1185">Reference proteome</keyword>
<dbReference type="Gene3D" id="3.40.50.2060">
    <property type="match status" value="1"/>
</dbReference>
<protein>
    <submittedName>
        <fullName evidence="3">Uncharacterized protein</fullName>
    </submittedName>
</protein>
<dbReference type="GeneID" id="17324512"/>
<dbReference type="PANTHER" id="PTHR11679">
    <property type="entry name" value="VESICLE PROTEIN SORTING-ASSOCIATED"/>
    <property type="match status" value="1"/>
</dbReference>
<dbReference type="InterPro" id="IPR043154">
    <property type="entry name" value="Sec-1-like_dom1"/>
</dbReference>
<dbReference type="KEGG" id="ccp:CHC_T00004972001"/>
<feature type="region of interest" description="Disordered" evidence="2">
    <location>
        <begin position="656"/>
        <end position="684"/>
    </location>
</feature>
<name>R7QER7_CHOCR</name>
<dbReference type="Gene3D" id="3.40.50.1910">
    <property type="match status" value="1"/>
</dbReference>
<dbReference type="Gene3D" id="3.90.830.10">
    <property type="entry name" value="Syntaxin Binding Protein 1, Chain A, domain 2"/>
    <property type="match status" value="1"/>
</dbReference>
<dbReference type="Proteomes" id="UP000012073">
    <property type="component" value="Unassembled WGS sequence"/>
</dbReference>
<proteinExistence type="inferred from homology"/>
<dbReference type="InterPro" id="IPR001619">
    <property type="entry name" value="Sec1-like"/>
</dbReference>
<dbReference type="Gene3D" id="1.25.40.60">
    <property type="match status" value="1"/>
</dbReference>
<dbReference type="InterPro" id="IPR036045">
    <property type="entry name" value="Sec1-like_sf"/>
</dbReference>
<dbReference type="OMA" id="VNDLRAW"/>
<comment type="similarity">
    <text evidence="1">Belongs to the STXBP/unc-18/SEC1 family.</text>
</comment>
<accession>R7QER7</accession>
<sequence length="684" mass="73328">MYSLIPSDASGARLSVQERQRAVLEQMLSACASTSDVTDDGSDVWKVLIYDAAAREIIAPLLRVADLRARGVTLHMMLHSARHAIPDVPAVYLVAPTEENVRRICADSAKGMYASLWVNFTTRVSRELLETLAEGVAAAPVARQTNSLVAAPGAIARVYDMYADFLTLEDNLFSLNLPGLYTGLTATNVSNADVEACVNTIVDKLFCAIVTLAAVPVIRAQRGGPAQLVATLLERRIREHLIASNNIFSESGGSFSATAVTRPLLVIVDRSIDLSVMLHHTWTYQALAHDTLGLKLNRVTVPVKDAAGAMPGMPPPMKKRVFDLDKSDFFWAENAGLPFPKVAEAVETSLQRYKEEVADLNRTAGTVGENAIDPMTADVKDENTANKLAAAISSIPELTKKKRMIDLHTNIATALLDQIKDRGLDGYFQVEEELLTRPGTFDVGRVLALLRDARGTPTDKLRVFLIFYLCVDSATDAELSRCTAALQAAGCTDLRAYSYLKSIRAFTKSISSVPAAPLTTSSSIGSGYAASVLDTLSQVANNVNKLIISADKALAAARVVQTLMEQKGDTEILEGYLTLDPKAPKGSVGHAGKPAKEAILFVVGPGNYIEYQNCQDHVCSVVKQDGKNSTLVPNGKTLIYGATELCTGAEFLQQLHANGGPKPSPPVNGTGGSGALDRSNSTKL</sequence>
<reference evidence="4" key="1">
    <citation type="journal article" date="2013" name="Proc. Natl. Acad. Sci. U.S.A.">
        <title>Genome structure and metabolic features in the red seaweed Chondrus crispus shed light on evolution of the Archaeplastida.</title>
        <authorList>
            <person name="Collen J."/>
            <person name="Porcel B."/>
            <person name="Carre W."/>
            <person name="Ball S.G."/>
            <person name="Chaparro C."/>
            <person name="Tonon T."/>
            <person name="Barbeyron T."/>
            <person name="Michel G."/>
            <person name="Noel B."/>
            <person name="Valentin K."/>
            <person name="Elias M."/>
            <person name="Artiguenave F."/>
            <person name="Arun A."/>
            <person name="Aury J.M."/>
            <person name="Barbosa-Neto J.F."/>
            <person name="Bothwell J.H."/>
            <person name="Bouget F.Y."/>
            <person name="Brillet L."/>
            <person name="Cabello-Hurtado F."/>
            <person name="Capella-Gutierrez S."/>
            <person name="Charrier B."/>
            <person name="Cladiere L."/>
            <person name="Cock J.M."/>
            <person name="Coelho S.M."/>
            <person name="Colleoni C."/>
            <person name="Czjzek M."/>
            <person name="Da Silva C."/>
            <person name="Delage L."/>
            <person name="Denoeud F."/>
            <person name="Deschamps P."/>
            <person name="Dittami S.M."/>
            <person name="Gabaldon T."/>
            <person name="Gachon C.M."/>
            <person name="Groisillier A."/>
            <person name="Herve C."/>
            <person name="Jabbari K."/>
            <person name="Katinka M."/>
            <person name="Kloareg B."/>
            <person name="Kowalczyk N."/>
            <person name="Labadie K."/>
            <person name="Leblanc C."/>
            <person name="Lopez P.J."/>
            <person name="McLachlan D.H."/>
            <person name="Meslet-Cladiere L."/>
            <person name="Moustafa A."/>
            <person name="Nehr Z."/>
            <person name="Nyvall Collen P."/>
            <person name="Panaud O."/>
            <person name="Partensky F."/>
            <person name="Poulain J."/>
            <person name="Rensing S.A."/>
            <person name="Rousvoal S."/>
            <person name="Samson G."/>
            <person name="Symeonidi A."/>
            <person name="Weissenbach J."/>
            <person name="Zambounis A."/>
            <person name="Wincker P."/>
            <person name="Boyen C."/>
        </authorList>
    </citation>
    <scope>NUCLEOTIDE SEQUENCE [LARGE SCALE GENOMIC DNA]</scope>
    <source>
        <strain evidence="4">cv. Stackhouse</strain>
    </source>
</reference>
<dbReference type="InterPro" id="IPR027482">
    <property type="entry name" value="Sec1-like_dom2"/>
</dbReference>
<gene>
    <name evidence="3" type="ORF">CHC_T00004972001</name>
</gene>
<dbReference type="OrthoDB" id="10251230at2759"/>
<dbReference type="GO" id="GO:0016192">
    <property type="term" value="P:vesicle-mediated transport"/>
    <property type="evidence" value="ECO:0007669"/>
    <property type="project" value="InterPro"/>
</dbReference>
<dbReference type="RefSeq" id="XP_005716801.1">
    <property type="nucleotide sequence ID" value="XM_005716744.1"/>
</dbReference>
<evidence type="ECO:0000313" key="4">
    <source>
        <dbReference type="Proteomes" id="UP000012073"/>
    </source>
</evidence>
<dbReference type="PhylomeDB" id="R7QER7"/>